<evidence type="ECO:0000313" key="1">
    <source>
        <dbReference type="EMBL" id="OEK05328.1"/>
    </source>
</evidence>
<accession>A0A1E5T1R7</accession>
<dbReference type="RefSeq" id="WP_069836832.1">
    <property type="nucleotide sequence ID" value="NZ_MDGQ01000005.1"/>
</dbReference>
<dbReference type="PROSITE" id="PS51257">
    <property type="entry name" value="PROKAR_LIPOPROTEIN"/>
    <property type="match status" value="1"/>
</dbReference>
<dbReference type="GO" id="GO:0019867">
    <property type="term" value="C:outer membrane"/>
    <property type="evidence" value="ECO:0007669"/>
    <property type="project" value="InterPro"/>
</dbReference>
<dbReference type="Gene3D" id="2.60.40.3620">
    <property type="match status" value="1"/>
</dbReference>
<gene>
    <name evidence="1" type="ORF">BFP71_18205</name>
</gene>
<dbReference type="Proteomes" id="UP000095552">
    <property type="component" value="Unassembled WGS sequence"/>
</dbReference>
<keyword evidence="2" id="KW-1185">Reference proteome</keyword>
<dbReference type="InterPro" id="IPR013783">
    <property type="entry name" value="Ig-like_fold"/>
</dbReference>
<comment type="caution">
    <text evidence="1">The sequence shown here is derived from an EMBL/GenBank/DDBJ whole genome shotgun (WGS) entry which is preliminary data.</text>
</comment>
<dbReference type="Gene3D" id="2.60.40.10">
    <property type="entry name" value="Immunoglobulins"/>
    <property type="match status" value="1"/>
</dbReference>
<dbReference type="CDD" id="cd12956">
    <property type="entry name" value="CBM_SusE-F_like"/>
    <property type="match status" value="1"/>
</dbReference>
<organism evidence="1 2">
    <name type="scientific">Roseivirga misakiensis</name>
    <dbReference type="NCBI Taxonomy" id="1563681"/>
    <lineage>
        <taxon>Bacteria</taxon>
        <taxon>Pseudomonadati</taxon>
        <taxon>Bacteroidota</taxon>
        <taxon>Cytophagia</taxon>
        <taxon>Cytophagales</taxon>
        <taxon>Roseivirgaceae</taxon>
        <taxon>Roseivirga</taxon>
    </lineage>
</organism>
<evidence type="ECO:0000313" key="2">
    <source>
        <dbReference type="Proteomes" id="UP000095552"/>
    </source>
</evidence>
<reference evidence="1 2" key="1">
    <citation type="submission" date="2016-08" db="EMBL/GenBank/DDBJ databases">
        <title>Draft genome of Fabibacter sp. strain SK-8.</title>
        <authorList>
            <person name="Wong S.-K."/>
            <person name="Hamasaki K."/>
            <person name="Yoshizawa S."/>
        </authorList>
    </citation>
    <scope>NUCLEOTIDE SEQUENCE [LARGE SCALE GENOMIC DNA]</scope>
    <source>
        <strain evidence="1 2">SK-8</strain>
    </source>
</reference>
<evidence type="ECO:0008006" key="3">
    <source>
        <dbReference type="Google" id="ProtNLM"/>
    </source>
</evidence>
<dbReference type="AlphaFoldDB" id="A0A1E5T1R7"/>
<name>A0A1E5T1R7_9BACT</name>
<proteinExistence type="predicted"/>
<dbReference type="OrthoDB" id="975117at2"/>
<sequence>MKKLFNPLIAMVLLTFAITSCDNGNADFNIVDVAPVISISDPGSIVQGAAVSISVDFTDGSEDLAQSTLASASYDLTNATASVSSGTFSVSGRTATGTVSIAGGLAEGSYTLSVTAVDTNGNSGTETFSFDVTSDFSVGIIGSATPTGWDSDTDLTFVTGTQYELTIDLTAGEAKFRTNDDWGTNWGDSAFPMGTGVQDGDNIPIGAAGTYLVTFDTSTGAYSFTAQ</sequence>
<dbReference type="GO" id="GO:2001070">
    <property type="term" value="F:starch binding"/>
    <property type="evidence" value="ECO:0007669"/>
    <property type="project" value="InterPro"/>
</dbReference>
<protein>
    <recommendedName>
        <fullName evidence="3">SusE outer membrane protein domain-containing protein</fullName>
    </recommendedName>
</protein>
<dbReference type="STRING" id="1563681.BFP71_18205"/>
<dbReference type="EMBL" id="MDGQ01000005">
    <property type="protein sequence ID" value="OEK05328.1"/>
    <property type="molecule type" value="Genomic_DNA"/>
</dbReference>